<dbReference type="SMART" id="SM00198">
    <property type="entry name" value="SCP"/>
    <property type="match status" value="1"/>
</dbReference>
<evidence type="ECO:0000313" key="4">
    <source>
        <dbReference type="Proteomes" id="UP001303046"/>
    </source>
</evidence>
<dbReference type="SUPFAM" id="SSF55797">
    <property type="entry name" value="PR-1-like"/>
    <property type="match status" value="2"/>
</dbReference>
<organism evidence="3 4">
    <name type="scientific">Necator americanus</name>
    <name type="common">Human hookworm</name>
    <dbReference type="NCBI Taxonomy" id="51031"/>
    <lineage>
        <taxon>Eukaryota</taxon>
        <taxon>Metazoa</taxon>
        <taxon>Ecdysozoa</taxon>
        <taxon>Nematoda</taxon>
        <taxon>Chromadorea</taxon>
        <taxon>Rhabditida</taxon>
        <taxon>Rhabditina</taxon>
        <taxon>Rhabditomorpha</taxon>
        <taxon>Strongyloidea</taxon>
        <taxon>Ancylostomatidae</taxon>
        <taxon>Bunostominae</taxon>
        <taxon>Necator</taxon>
    </lineage>
</organism>
<keyword evidence="1" id="KW-0732">Signal</keyword>
<dbReference type="EMBL" id="JAVFWL010000001">
    <property type="protein sequence ID" value="KAK6728011.1"/>
    <property type="molecule type" value="Genomic_DNA"/>
</dbReference>
<dbReference type="Gene3D" id="3.40.33.10">
    <property type="entry name" value="CAP"/>
    <property type="match status" value="2"/>
</dbReference>
<dbReference type="InterPro" id="IPR014044">
    <property type="entry name" value="CAP_dom"/>
</dbReference>
<dbReference type="CDD" id="cd05380">
    <property type="entry name" value="CAP_euk"/>
    <property type="match status" value="2"/>
</dbReference>
<feature type="signal peptide" evidence="1">
    <location>
        <begin position="1"/>
        <end position="23"/>
    </location>
</feature>
<keyword evidence="4" id="KW-1185">Reference proteome</keyword>
<evidence type="ECO:0000256" key="1">
    <source>
        <dbReference type="SAM" id="SignalP"/>
    </source>
</evidence>
<dbReference type="Pfam" id="PF00188">
    <property type="entry name" value="CAP"/>
    <property type="match status" value="2"/>
</dbReference>
<accession>A0ABR1BQF7</accession>
<feature type="chain" id="PRO_5046184103" description="SCP domain-containing protein" evidence="1">
    <location>
        <begin position="24"/>
        <end position="464"/>
    </location>
</feature>
<gene>
    <name evidence="3" type="primary">Necator_chrI.g1709</name>
    <name evidence="3" type="ORF">RB195_005583</name>
</gene>
<dbReference type="InterPro" id="IPR035940">
    <property type="entry name" value="CAP_sf"/>
</dbReference>
<feature type="domain" description="SCP" evidence="2">
    <location>
        <begin position="241"/>
        <end position="392"/>
    </location>
</feature>
<evidence type="ECO:0000313" key="3">
    <source>
        <dbReference type="EMBL" id="KAK6728011.1"/>
    </source>
</evidence>
<comment type="caution">
    <text evidence="3">The sequence shown here is derived from an EMBL/GenBank/DDBJ whole genome shotgun (WGS) entry which is preliminary data.</text>
</comment>
<dbReference type="Proteomes" id="UP001303046">
    <property type="component" value="Unassembled WGS sequence"/>
</dbReference>
<reference evidence="3 4" key="1">
    <citation type="submission" date="2023-08" db="EMBL/GenBank/DDBJ databases">
        <title>A Necator americanus chromosomal reference genome.</title>
        <authorList>
            <person name="Ilik V."/>
            <person name="Petrzelkova K.J."/>
            <person name="Pardy F."/>
            <person name="Fuh T."/>
            <person name="Niatou-Singa F.S."/>
            <person name="Gouil Q."/>
            <person name="Baker L."/>
            <person name="Ritchie M.E."/>
            <person name="Jex A.R."/>
            <person name="Gazzola D."/>
            <person name="Li H."/>
            <person name="Toshio Fujiwara R."/>
            <person name="Zhan B."/>
            <person name="Aroian R.V."/>
            <person name="Pafco B."/>
            <person name="Schwarz E.M."/>
        </authorList>
    </citation>
    <scope>NUCLEOTIDE SEQUENCE [LARGE SCALE GENOMIC DNA]</scope>
    <source>
        <strain evidence="3 4">Aroian</strain>
        <tissue evidence="3">Whole animal</tissue>
    </source>
</reference>
<protein>
    <recommendedName>
        <fullName evidence="2">SCP domain-containing protein</fullName>
    </recommendedName>
</protein>
<sequence length="464" mass="52012">MRKYLLNLLATLFVFVSFSKVAPFAIPKPFGCKNSLISDDWRTAVLNFHNEHRRTVAMGEQTCDNGTKTMPVSKKMNELVWDCDLEHNAWLNLCDTNIAVDPSYTTTDEAGIAAKGECNITEKAVDVLQQWWNEATTQKLGTAKYSAKIKNFGKMALGEVRGFACTYRKCDGTQDNKFICIYDKKPENGKTLYSYAKTDKDKVCSDCPLASCQAYLCQYEYAGATNANPQPTCKDDGMTYDMQVMAENMHNYYRRITATGWAQDKSGYAPRAKKMNALKYNCDLGKASVDLIDCDNPTYETATGPLNYRKFEHTVTVESALKQAITGWFDELKEVDVDDEAKYTADVKRNAKDFANMVVGDATKVGCAAKQCLKQGFTAAVCKYDKEPQIDTAMYEVGNPCSGCTCDPLAIEKMRITPPSTDVTDYVFLKNPSSLSKTKGCYYCWSGRLRRITGIEMEEEDRLV</sequence>
<evidence type="ECO:0000259" key="2">
    <source>
        <dbReference type="SMART" id="SM00198"/>
    </source>
</evidence>
<name>A0ABR1BQF7_NECAM</name>
<proteinExistence type="predicted"/>